<evidence type="ECO:0000313" key="1">
    <source>
        <dbReference type="EMBL" id="WQF80633.1"/>
    </source>
</evidence>
<evidence type="ECO:0000313" key="2">
    <source>
        <dbReference type="Proteomes" id="UP001322277"/>
    </source>
</evidence>
<dbReference type="KEGG" id="cdet:87942150"/>
<organism evidence="1 2">
    <name type="scientific">Colletotrichum destructivum</name>
    <dbReference type="NCBI Taxonomy" id="34406"/>
    <lineage>
        <taxon>Eukaryota</taxon>
        <taxon>Fungi</taxon>
        <taxon>Dikarya</taxon>
        <taxon>Ascomycota</taxon>
        <taxon>Pezizomycotina</taxon>
        <taxon>Sordariomycetes</taxon>
        <taxon>Hypocreomycetidae</taxon>
        <taxon>Glomerellales</taxon>
        <taxon>Glomerellaceae</taxon>
        <taxon>Colletotrichum</taxon>
        <taxon>Colletotrichum destructivum species complex</taxon>
    </lineage>
</organism>
<protein>
    <submittedName>
        <fullName evidence="1">Uncharacterized protein</fullName>
    </submittedName>
</protein>
<dbReference type="GeneID" id="87942150"/>
<dbReference type="Proteomes" id="UP001322277">
    <property type="component" value="Chromosome 3"/>
</dbReference>
<dbReference type="RefSeq" id="XP_062777857.1">
    <property type="nucleotide sequence ID" value="XM_062921806.1"/>
</dbReference>
<reference evidence="2" key="1">
    <citation type="journal article" date="2023" name="bioRxiv">
        <title>Complete genome of the Medicago anthracnose fungus, Colletotrichum destructivum, reveals a mini-chromosome-like region within a core chromosome.</title>
        <authorList>
            <person name="Lapalu N."/>
            <person name="Simon A."/>
            <person name="Lu A."/>
            <person name="Plaumann P.-L."/>
            <person name="Amselem J."/>
            <person name="Pigne S."/>
            <person name="Auger A."/>
            <person name="Koch C."/>
            <person name="Dallery J.-F."/>
            <person name="O'Connell R.J."/>
        </authorList>
    </citation>
    <scope>NUCLEOTIDE SEQUENCE [LARGE SCALE GENOMIC DNA]</scope>
    <source>
        <strain evidence="2">CBS 520.97</strain>
    </source>
</reference>
<dbReference type="EMBL" id="CP137307">
    <property type="protein sequence ID" value="WQF80633.1"/>
    <property type="molecule type" value="Genomic_DNA"/>
</dbReference>
<proteinExistence type="predicted"/>
<gene>
    <name evidence="1" type="ORF">CDEST_05647</name>
</gene>
<accession>A0AAX4ICC0</accession>
<name>A0AAX4ICC0_9PEZI</name>
<dbReference type="AlphaFoldDB" id="A0AAX4ICC0"/>
<sequence>MQIAFWTLLLKDPSPPSFWLLAYIVSLFNHREIRDYLKTTSAKFTECASFITTLRDRGPDLKASITEDSNNTFQK</sequence>
<keyword evidence="2" id="KW-1185">Reference proteome</keyword>